<dbReference type="Pfam" id="PF24679">
    <property type="entry name" value="Nodulin_C"/>
    <property type="match status" value="1"/>
</dbReference>
<feature type="compositionally biased region" description="Basic and acidic residues" evidence="3">
    <location>
        <begin position="903"/>
        <end position="912"/>
    </location>
</feature>
<dbReference type="InterPro" id="IPR039325">
    <property type="entry name" value="NDX"/>
</dbReference>
<protein>
    <submittedName>
        <fullName evidence="5">Sequence-specific DNA binding</fullName>
    </submittedName>
</protein>
<dbReference type="InterPro" id="IPR001356">
    <property type="entry name" value="HD"/>
</dbReference>
<dbReference type="InterPro" id="IPR056560">
    <property type="entry name" value="HTH_NDX"/>
</dbReference>
<feature type="compositionally biased region" description="Basic and acidic residues" evidence="3">
    <location>
        <begin position="879"/>
        <end position="890"/>
    </location>
</feature>
<keyword evidence="6" id="KW-1185">Reference proteome</keyword>
<proteinExistence type="predicted"/>
<evidence type="ECO:0000256" key="3">
    <source>
        <dbReference type="SAM" id="MobiDB-lite"/>
    </source>
</evidence>
<gene>
    <name evidence="5" type="ORF">STAS_00331</name>
</gene>
<sequence length="1158" mass="128408">MARLCPMRSLHRRVRPRWLRRRCRGRICLLGLAIRSSEYRLSWPGNRGSSKLGVRFSARAVVRPATKSACEVGLTAAIVIGGRISSKSEFSVGLRLKGSDSRLVRSAPMTETGGAEVIFGEDEIGSAPSTETKPKSGDAAQRLIPRMVDGRPSGGLTVARLDHRVPVSLFGGKSAGPGSDLRQLGNGSEVGPGLNGGSVWVGRTVAVCWLDVRTVVYKGDSDLNSVVLTTTVPLTWLNCGQVRTSKKFAPILHRFCFNPQRAWLRSSQDFERMRASNEASTSSELMNTLFRSRNEVVLDLIAAVKGLHELSPQQLTKLIRDSGNNIVRHIAEDGSHIQVDLEKFARYLPLHLIAVIMAWERDKATFKYLLCGVLLLHSMCDLASRVPKIEQCVLQILLDDVRVSEQLLDLVFYLLVLLGAYRQENQNIPNDMILLHSALVACTLKLLMVIVSPQYQDVAQVLAAYYKVDIFMDSTFSAVCIDVKYLQTKLSIEQTESTAGTTPPTAEETLNHLCQQCDSSLHFLQSVCQQKSFRERIVKNKEVCGNGGVLVLVHAVLNLKISPLYRTSSYMVSISRLKSKALSILLHLCEAECVSYLDEVAGNPRSRNLAKSVALQVLELLKKTFGIDSKQSTVSSEIVYSKGQLELNAMRLTDVFSDDSNFRSFVMLNFTETLAAIFLLPHGEFLPGWCSSDFPACEDDGTLDVPRASYAHQRTSLLIKIIANLHCFVPDVCQDEKDHFLNKFVRFIQKEVIQPSDGCSSSFNTERTGTVCKNLCSLLSHAESLDPRFLNEEDVQLLRLFINRFDSLAVTATAEDHLIQDARHRGACSSQLHIEATSNQCIDRETKPNGRHINSREIERDARAFETSGSDSSPTRGKNSTERMDIDHFKGSSFEEAMDDEKADATHSDEKQQRKRKRTIMNDKQIALIESALVDEPDMHRNSASLKSWCDKLSLHGAEVTTSRLKNWLNNRKAKLARAAKDIRAPYEGDSHLLERQSSGTAIHSDSPSSPIDDSQAQPTSRESPKEAQHNNPLLTTVANEDLRASRAAAAAAADDGAGDFVGPSSYLEPGQYVRILGENGEEIGRGKVFQVCGKWCGRNLDDSGVCVVDFVELLVDRLSELPHPMEDTGNSFDQAEKRLGWVRVLWDSNKLSPVPPR</sequence>
<evidence type="ECO:0000256" key="1">
    <source>
        <dbReference type="ARBA" id="ARBA00004123"/>
    </source>
</evidence>
<comment type="subcellular location">
    <subcellularLocation>
        <location evidence="1 2">Nucleus</location>
    </subcellularLocation>
</comment>
<dbReference type="Pfam" id="PF25246">
    <property type="entry name" value="Nodulin_N"/>
    <property type="match status" value="1"/>
</dbReference>
<feature type="compositionally biased region" description="Basic and acidic residues" evidence="3">
    <location>
        <begin position="842"/>
        <end position="864"/>
    </location>
</feature>
<keyword evidence="2" id="KW-0371">Homeobox</keyword>
<dbReference type="GO" id="GO:0009908">
    <property type="term" value="P:flower development"/>
    <property type="evidence" value="ECO:0007669"/>
    <property type="project" value="InterPro"/>
</dbReference>
<feature type="domain" description="Homeobox" evidence="4">
    <location>
        <begin position="912"/>
        <end position="979"/>
    </location>
</feature>
<dbReference type="AlphaFoldDB" id="A0A5A7NW93"/>
<dbReference type="Pfam" id="PF24426">
    <property type="entry name" value="HTH_NDX"/>
    <property type="match status" value="1"/>
</dbReference>
<dbReference type="Proteomes" id="UP000325081">
    <property type="component" value="Unassembled WGS sequence"/>
</dbReference>
<organism evidence="5 6">
    <name type="scientific">Striga asiatica</name>
    <name type="common">Asiatic witchweed</name>
    <name type="synonym">Buchnera asiatica</name>
    <dbReference type="NCBI Taxonomy" id="4170"/>
    <lineage>
        <taxon>Eukaryota</taxon>
        <taxon>Viridiplantae</taxon>
        <taxon>Streptophyta</taxon>
        <taxon>Embryophyta</taxon>
        <taxon>Tracheophyta</taxon>
        <taxon>Spermatophyta</taxon>
        <taxon>Magnoliopsida</taxon>
        <taxon>eudicotyledons</taxon>
        <taxon>Gunneridae</taxon>
        <taxon>Pentapetalae</taxon>
        <taxon>asterids</taxon>
        <taxon>lamiids</taxon>
        <taxon>Lamiales</taxon>
        <taxon>Orobanchaceae</taxon>
        <taxon>Buchnereae</taxon>
        <taxon>Striga</taxon>
    </lineage>
</organism>
<feature type="region of interest" description="Disordered" evidence="3">
    <location>
        <begin position="988"/>
        <end position="1034"/>
    </location>
</feature>
<dbReference type="GO" id="GO:0005634">
    <property type="term" value="C:nucleus"/>
    <property type="evidence" value="ECO:0007669"/>
    <property type="project" value="UniProtKB-SubCell"/>
</dbReference>
<accession>A0A5A7NW93</accession>
<dbReference type="GO" id="GO:0003697">
    <property type="term" value="F:single-stranded DNA binding"/>
    <property type="evidence" value="ECO:0007669"/>
    <property type="project" value="InterPro"/>
</dbReference>
<feature type="DNA-binding region" description="Homeobox" evidence="2">
    <location>
        <begin position="914"/>
        <end position="980"/>
    </location>
</feature>
<comment type="caution">
    <text evidence="5">The sequence shown here is derived from an EMBL/GenBank/DDBJ whole genome shotgun (WGS) entry which is preliminary data.</text>
</comment>
<name>A0A5A7NW93_STRAF</name>
<dbReference type="OrthoDB" id="2020792at2759"/>
<feature type="compositionally biased region" description="Low complexity" evidence="3">
    <location>
        <begin position="1005"/>
        <end position="1015"/>
    </location>
</feature>
<dbReference type="InterPro" id="IPR057287">
    <property type="entry name" value="Ndx_N"/>
</dbReference>
<keyword evidence="2" id="KW-0238">DNA-binding</keyword>
<dbReference type="PANTHER" id="PTHR35743">
    <property type="entry name" value="NODULIN HOMEOBOX"/>
    <property type="match status" value="1"/>
</dbReference>
<feature type="compositionally biased region" description="Polar residues" evidence="3">
    <location>
        <begin position="867"/>
        <end position="878"/>
    </location>
</feature>
<dbReference type="PANTHER" id="PTHR35743:SF1">
    <property type="entry name" value="NODULIN HOMEOBOX"/>
    <property type="match status" value="1"/>
</dbReference>
<dbReference type="SMART" id="SM00389">
    <property type="entry name" value="HOX"/>
    <property type="match status" value="1"/>
</dbReference>
<dbReference type="EMBL" id="BKCP01000001">
    <property type="protein sequence ID" value="GER24785.1"/>
    <property type="molecule type" value="Genomic_DNA"/>
</dbReference>
<dbReference type="PROSITE" id="PS50071">
    <property type="entry name" value="HOMEOBOX_2"/>
    <property type="match status" value="1"/>
</dbReference>
<evidence type="ECO:0000313" key="6">
    <source>
        <dbReference type="Proteomes" id="UP000325081"/>
    </source>
</evidence>
<feature type="region of interest" description="Disordered" evidence="3">
    <location>
        <begin position="839"/>
        <end position="919"/>
    </location>
</feature>
<evidence type="ECO:0000313" key="5">
    <source>
        <dbReference type="EMBL" id="GER24785.1"/>
    </source>
</evidence>
<keyword evidence="2" id="KW-0539">Nucleus</keyword>
<evidence type="ECO:0000259" key="4">
    <source>
        <dbReference type="PROSITE" id="PS50071"/>
    </source>
</evidence>
<dbReference type="InterPro" id="IPR056559">
    <property type="entry name" value="NDX_C"/>
</dbReference>
<reference evidence="6" key="1">
    <citation type="journal article" date="2019" name="Curr. Biol.">
        <title>Genome Sequence of Striga asiatica Provides Insight into the Evolution of Plant Parasitism.</title>
        <authorList>
            <person name="Yoshida S."/>
            <person name="Kim S."/>
            <person name="Wafula E.K."/>
            <person name="Tanskanen J."/>
            <person name="Kim Y.M."/>
            <person name="Honaas L."/>
            <person name="Yang Z."/>
            <person name="Spallek T."/>
            <person name="Conn C.E."/>
            <person name="Ichihashi Y."/>
            <person name="Cheong K."/>
            <person name="Cui S."/>
            <person name="Der J.P."/>
            <person name="Gundlach H."/>
            <person name="Jiao Y."/>
            <person name="Hori C."/>
            <person name="Ishida J.K."/>
            <person name="Kasahara H."/>
            <person name="Kiba T."/>
            <person name="Kim M.S."/>
            <person name="Koo N."/>
            <person name="Laohavisit A."/>
            <person name="Lee Y.H."/>
            <person name="Lumba S."/>
            <person name="McCourt P."/>
            <person name="Mortimer J.C."/>
            <person name="Mutuku J.M."/>
            <person name="Nomura T."/>
            <person name="Sasaki-Sekimoto Y."/>
            <person name="Seto Y."/>
            <person name="Wang Y."/>
            <person name="Wakatake T."/>
            <person name="Sakakibara H."/>
            <person name="Demura T."/>
            <person name="Yamaguchi S."/>
            <person name="Yoneyama K."/>
            <person name="Manabe R.I."/>
            <person name="Nelson D.C."/>
            <person name="Schulman A.H."/>
            <person name="Timko M.P."/>
            <person name="dePamphilis C.W."/>
            <person name="Choi D."/>
            <person name="Shirasu K."/>
        </authorList>
    </citation>
    <scope>NUCLEOTIDE SEQUENCE [LARGE SCALE GENOMIC DNA]</scope>
    <source>
        <strain evidence="6">cv. UVA1</strain>
    </source>
</reference>
<evidence type="ECO:0000256" key="2">
    <source>
        <dbReference type="PROSITE-ProRule" id="PRU00108"/>
    </source>
</evidence>